<dbReference type="EMBL" id="MU006221">
    <property type="protein sequence ID" value="KAF2829413.1"/>
    <property type="molecule type" value="Genomic_DNA"/>
</dbReference>
<keyword evidence="1" id="KW-0812">Transmembrane</keyword>
<evidence type="ECO:0000256" key="2">
    <source>
        <dbReference type="SAM" id="SignalP"/>
    </source>
</evidence>
<feature type="chain" id="PRO_5025535194" description="Mid2 domain-containing protein" evidence="2">
    <location>
        <begin position="22"/>
        <end position="302"/>
    </location>
</feature>
<evidence type="ECO:0000256" key="1">
    <source>
        <dbReference type="SAM" id="Phobius"/>
    </source>
</evidence>
<gene>
    <name evidence="3" type="ORF">CC86DRAFT_380123</name>
</gene>
<proteinExistence type="predicted"/>
<name>A0A6A7A8C6_9PLEO</name>
<dbReference type="AlphaFoldDB" id="A0A6A7A8C6"/>
<evidence type="ECO:0000313" key="4">
    <source>
        <dbReference type="Proteomes" id="UP000799424"/>
    </source>
</evidence>
<dbReference type="OrthoDB" id="3945612at2759"/>
<keyword evidence="1" id="KW-1133">Transmembrane helix</keyword>
<reference evidence="3" key="1">
    <citation type="journal article" date="2020" name="Stud. Mycol.">
        <title>101 Dothideomycetes genomes: a test case for predicting lifestyles and emergence of pathogens.</title>
        <authorList>
            <person name="Haridas S."/>
            <person name="Albert R."/>
            <person name="Binder M."/>
            <person name="Bloem J."/>
            <person name="Labutti K."/>
            <person name="Salamov A."/>
            <person name="Andreopoulos B."/>
            <person name="Baker S."/>
            <person name="Barry K."/>
            <person name="Bills G."/>
            <person name="Bluhm B."/>
            <person name="Cannon C."/>
            <person name="Castanera R."/>
            <person name="Culley D."/>
            <person name="Daum C."/>
            <person name="Ezra D."/>
            <person name="Gonzalez J."/>
            <person name="Henrissat B."/>
            <person name="Kuo A."/>
            <person name="Liang C."/>
            <person name="Lipzen A."/>
            <person name="Lutzoni F."/>
            <person name="Magnuson J."/>
            <person name="Mondo S."/>
            <person name="Nolan M."/>
            <person name="Ohm R."/>
            <person name="Pangilinan J."/>
            <person name="Park H.-J."/>
            <person name="Ramirez L."/>
            <person name="Alfaro M."/>
            <person name="Sun H."/>
            <person name="Tritt A."/>
            <person name="Yoshinaga Y."/>
            <person name="Zwiers L.-H."/>
            <person name="Turgeon B."/>
            <person name="Goodwin S."/>
            <person name="Spatafora J."/>
            <person name="Crous P."/>
            <person name="Grigoriev I."/>
        </authorList>
    </citation>
    <scope>NUCLEOTIDE SEQUENCE</scope>
    <source>
        <strain evidence="3">CBS 113818</strain>
    </source>
</reference>
<keyword evidence="2" id="KW-0732">Signal</keyword>
<evidence type="ECO:0000313" key="3">
    <source>
        <dbReference type="EMBL" id="KAF2829413.1"/>
    </source>
</evidence>
<accession>A0A6A7A8C6</accession>
<evidence type="ECO:0008006" key="5">
    <source>
        <dbReference type="Google" id="ProtNLM"/>
    </source>
</evidence>
<protein>
    <recommendedName>
        <fullName evidence="5">Mid2 domain-containing protein</fullName>
    </recommendedName>
</protein>
<feature type="transmembrane region" description="Helical" evidence="1">
    <location>
        <begin position="211"/>
        <end position="234"/>
    </location>
</feature>
<keyword evidence="4" id="KW-1185">Reference proteome</keyword>
<sequence length="302" mass="31599">MRSVVLTRASLLIVWAHTATADLKGFFWSNSSSRSCGPDFVYSCTAPEICVLSTPQSKHYCCMPGDKDGVCWTSAPRCDGGRTGEPGGAQISCSSGANAFCCLKDSEKCTQSKDQINICWSTQQNPVALLNATIMNETYNSLASASPSAASFPIELAVLQKMTATSSIASPTSSPTSSLTLSPTTANTIMTSAAATTSPAATSDNGFSGGAIGGIAGGVIGGIALLAAIAFLVWQRRRSNSTVAQNELPATQEYYANGHQFAVSEMDTASPPTEKYARHGGYVSEMPARQSHYEMSADSPLK</sequence>
<dbReference type="Proteomes" id="UP000799424">
    <property type="component" value="Unassembled WGS sequence"/>
</dbReference>
<keyword evidence="1" id="KW-0472">Membrane</keyword>
<organism evidence="3 4">
    <name type="scientific">Ophiobolus disseminans</name>
    <dbReference type="NCBI Taxonomy" id="1469910"/>
    <lineage>
        <taxon>Eukaryota</taxon>
        <taxon>Fungi</taxon>
        <taxon>Dikarya</taxon>
        <taxon>Ascomycota</taxon>
        <taxon>Pezizomycotina</taxon>
        <taxon>Dothideomycetes</taxon>
        <taxon>Pleosporomycetidae</taxon>
        <taxon>Pleosporales</taxon>
        <taxon>Pleosporineae</taxon>
        <taxon>Phaeosphaeriaceae</taxon>
        <taxon>Ophiobolus</taxon>
    </lineage>
</organism>
<feature type="signal peptide" evidence="2">
    <location>
        <begin position="1"/>
        <end position="21"/>
    </location>
</feature>